<feature type="signal peptide" evidence="3">
    <location>
        <begin position="1"/>
        <end position="27"/>
    </location>
</feature>
<evidence type="ECO:0000256" key="2">
    <source>
        <dbReference type="SAM" id="MobiDB-lite"/>
    </source>
</evidence>
<dbReference type="GO" id="GO:0004784">
    <property type="term" value="F:superoxide dismutase activity"/>
    <property type="evidence" value="ECO:0007669"/>
    <property type="project" value="UniProtKB-EC"/>
</dbReference>
<comment type="similarity">
    <text evidence="1">Belongs to the Cu-Zn superoxide dismutase family.</text>
</comment>
<dbReference type="Proteomes" id="UP000557717">
    <property type="component" value="Unassembled WGS sequence"/>
</dbReference>
<evidence type="ECO:0000313" key="5">
    <source>
        <dbReference type="EMBL" id="MBB5351706.1"/>
    </source>
</evidence>
<dbReference type="PRINTS" id="PR00068">
    <property type="entry name" value="CUZNDISMTASE"/>
</dbReference>
<dbReference type="InterPro" id="IPR018152">
    <property type="entry name" value="SOD_Cu/Zn_BS"/>
</dbReference>
<dbReference type="PROSITE" id="PS00087">
    <property type="entry name" value="SOD_CU_ZN_1"/>
    <property type="match status" value="1"/>
</dbReference>
<organism evidence="5 6">
    <name type="scientific">Haloferula luteola</name>
    <dbReference type="NCBI Taxonomy" id="595692"/>
    <lineage>
        <taxon>Bacteria</taxon>
        <taxon>Pseudomonadati</taxon>
        <taxon>Verrucomicrobiota</taxon>
        <taxon>Verrucomicrobiia</taxon>
        <taxon>Verrucomicrobiales</taxon>
        <taxon>Verrucomicrobiaceae</taxon>
        <taxon>Haloferula</taxon>
    </lineage>
</organism>
<dbReference type="AlphaFoldDB" id="A0A840V3S9"/>
<dbReference type="InterPro" id="IPR001424">
    <property type="entry name" value="SOD_Cu_Zn_dom"/>
</dbReference>
<comment type="caution">
    <text evidence="5">The sequence shown here is derived from an EMBL/GenBank/DDBJ whole genome shotgun (WGS) entry which is preliminary data.</text>
</comment>
<dbReference type="PANTHER" id="PTHR10003">
    <property type="entry name" value="SUPEROXIDE DISMUTASE CU-ZN -RELATED"/>
    <property type="match status" value="1"/>
</dbReference>
<dbReference type="Gene3D" id="2.60.40.200">
    <property type="entry name" value="Superoxide dismutase, copper/zinc binding domain"/>
    <property type="match status" value="1"/>
</dbReference>
<dbReference type="EC" id="1.15.1.1" evidence="5"/>
<dbReference type="EMBL" id="JACHFD010000008">
    <property type="protein sequence ID" value="MBB5351706.1"/>
    <property type="molecule type" value="Genomic_DNA"/>
</dbReference>
<evidence type="ECO:0000313" key="6">
    <source>
        <dbReference type="Proteomes" id="UP000557717"/>
    </source>
</evidence>
<dbReference type="SUPFAM" id="SSF49329">
    <property type="entry name" value="Cu,Zn superoxide dismutase-like"/>
    <property type="match status" value="1"/>
</dbReference>
<dbReference type="GO" id="GO:0005507">
    <property type="term" value="F:copper ion binding"/>
    <property type="evidence" value="ECO:0007669"/>
    <property type="project" value="InterPro"/>
</dbReference>
<proteinExistence type="inferred from homology"/>
<feature type="chain" id="PRO_5032423074" evidence="3">
    <location>
        <begin position="28"/>
        <end position="236"/>
    </location>
</feature>
<protein>
    <submittedName>
        <fullName evidence="5">Cu-Zn family superoxide dismutase</fullName>
        <ecNumber evidence="5">1.15.1.1</ecNumber>
    </submittedName>
</protein>
<dbReference type="InterPro" id="IPR024134">
    <property type="entry name" value="SOD_Cu/Zn_/chaperone"/>
</dbReference>
<dbReference type="RefSeq" id="WP_184018104.1">
    <property type="nucleotide sequence ID" value="NZ_JACHFD010000008.1"/>
</dbReference>
<keyword evidence="3" id="KW-0732">Signal</keyword>
<sequence length="236" mass="24330">MKTSTTRNSLMTTVALLGMAVFPLSGAQEQVKATSSTAAANPDGSAPTAMQEKAMADNHQDAEMAKDAKEMPRFEDAKELIAAIQPASGSNVKGSVLFKKVSGGVEITARIGGLEPNSKHGIHIHEFGDITATDATSAGGHFNPEHHDHALPETAERHAGDLGNLVADEDGNATLSLTVENLSLTRGDHPIVGRAVIIHEKVDDGGQPTGNAGARIGAGVIGVSAPAEDSDTAMSR</sequence>
<dbReference type="Pfam" id="PF00080">
    <property type="entry name" value="Sod_Cu"/>
    <property type="match status" value="1"/>
</dbReference>
<dbReference type="InterPro" id="IPR036423">
    <property type="entry name" value="SOD-like_Cu/Zn_dom_sf"/>
</dbReference>
<keyword evidence="5" id="KW-0560">Oxidoreductase</keyword>
<evidence type="ECO:0000259" key="4">
    <source>
        <dbReference type="Pfam" id="PF00080"/>
    </source>
</evidence>
<gene>
    <name evidence="5" type="ORF">HNR46_001945</name>
</gene>
<evidence type="ECO:0000256" key="3">
    <source>
        <dbReference type="SAM" id="SignalP"/>
    </source>
</evidence>
<accession>A0A840V3S9</accession>
<feature type="region of interest" description="Disordered" evidence="2">
    <location>
        <begin position="33"/>
        <end position="59"/>
    </location>
</feature>
<feature type="domain" description="Superoxide dismutase copper/zinc binding" evidence="4">
    <location>
        <begin position="92"/>
        <end position="221"/>
    </location>
</feature>
<keyword evidence="6" id="KW-1185">Reference proteome</keyword>
<evidence type="ECO:0000256" key="1">
    <source>
        <dbReference type="ARBA" id="ARBA00010457"/>
    </source>
</evidence>
<reference evidence="5 6" key="1">
    <citation type="submission" date="2020-08" db="EMBL/GenBank/DDBJ databases">
        <title>Genomic Encyclopedia of Type Strains, Phase IV (KMG-IV): sequencing the most valuable type-strain genomes for metagenomic binning, comparative biology and taxonomic classification.</title>
        <authorList>
            <person name="Goeker M."/>
        </authorList>
    </citation>
    <scope>NUCLEOTIDE SEQUENCE [LARGE SCALE GENOMIC DNA]</scope>
    <source>
        <strain evidence="5 6">YC6886</strain>
    </source>
</reference>
<name>A0A840V3S9_9BACT</name>
<dbReference type="CDD" id="cd00305">
    <property type="entry name" value="Cu-Zn_Superoxide_Dismutase"/>
    <property type="match status" value="1"/>
</dbReference>